<dbReference type="GO" id="GO:0016020">
    <property type="term" value="C:membrane"/>
    <property type="evidence" value="ECO:0007669"/>
    <property type="project" value="UniProtKB-SubCell"/>
</dbReference>
<dbReference type="GO" id="GO:0007165">
    <property type="term" value="P:signal transduction"/>
    <property type="evidence" value="ECO:0007669"/>
    <property type="project" value="UniProtKB-KW"/>
</dbReference>
<dbReference type="GO" id="GO:0006935">
    <property type="term" value="P:chemotaxis"/>
    <property type="evidence" value="ECO:0007669"/>
    <property type="project" value="InterPro"/>
</dbReference>
<evidence type="ECO:0000256" key="3">
    <source>
        <dbReference type="ARBA" id="ARBA00029447"/>
    </source>
</evidence>
<proteinExistence type="inferred from homology"/>
<gene>
    <name evidence="4" type="ORF">C1C91_01810</name>
</gene>
<dbReference type="Pfam" id="PF00015">
    <property type="entry name" value="MCPsignal"/>
    <property type="match status" value="1"/>
</dbReference>
<dbReference type="CDD" id="cd06225">
    <property type="entry name" value="HAMP"/>
    <property type="match status" value="1"/>
</dbReference>
<dbReference type="Gene3D" id="1.10.287.950">
    <property type="entry name" value="Methyl-accepting chemotaxis protein"/>
    <property type="match status" value="1"/>
</dbReference>
<evidence type="ECO:0000313" key="4">
    <source>
        <dbReference type="EMBL" id="AXB03944.1"/>
    </source>
</evidence>
<comment type="similarity">
    <text evidence="3">Belongs to the methyl-accepting chemotaxis (MCP) protein family.</text>
</comment>
<dbReference type="Proteomes" id="UP000266778">
    <property type="component" value="Chromosome"/>
</dbReference>
<evidence type="ECO:0000313" key="5">
    <source>
        <dbReference type="Proteomes" id="UP000266778"/>
    </source>
</evidence>
<dbReference type="InterPro" id="IPR003660">
    <property type="entry name" value="HAMP_dom"/>
</dbReference>
<dbReference type="SMART" id="SM00283">
    <property type="entry name" value="MA"/>
    <property type="match status" value="1"/>
</dbReference>
<dbReference type="GO" id="GO:0004888">
    <property type="term" value="F:transmembrane signaling receptor activity"/>
    <property type="evidence" value="ECO:0007669"/>
    <property type="project" value="InterPro"/>
</dbReference>
<dbReference type="SUPFAM" id="SSF58104">
    <property type="entry name" value="Methyl-accepting chemotaxis protein (MCP) signaling domain"/>
    <property type="match status" value="1"/>
</dbReference>
<dbReference type="PANTHER" id="PTHR32089">
    <property type="entry name" value="METHYL-ACCEPTING CHEMOTAXIS PROTEIN MCPB"/>
    <property type="match status" value="1"/>
</dbReference>
<dbReference type="PANTHER" id="PTHR32089:SF120">
    <property type="entry name" value="METHYL-ACCEPTING CHEMOTAXIS PROTEIN TLPQ"/>
    <property type="match status" value="1"/>
</dbReference>
<dbReference type="AlphaFoldDB" id="A0A3S7P408"/>
<evidence type="ECO:0000256" key="2">
    <source>
        <dbReference type="ARBA" id="ARBA00023224"/>
    </source>
</evidence>
<protein>
    <submittedName>
        <fullName evidence="4">Methyl-accepting chemotaxis protein</fullName>
    </submittedName>
</protein>
<name>A0A3S7P408_AERCA</name>
<dbReference type="PROSITE" id="PS50111">
    <property type="entry name" value="CHEMOTAXIS_TRANSDUC_2"/>
    <property type="match status" value="1"/>
</dbReference>
<dbReference type="Pfam" id="PF00672">
    <property type="entry name" value="HAMP"/>
    <property type="match status" value="1"/>
</dbReference>
<dbReference type="InterPro" id="IPR004089">
    <property type="entry name" value="MCPsignal_dom"/>
</dbReference>
<dbReference type="EMBL" id="CP025706">
    <property type="protein sequence ID" value="AXB03944.1"/>
    <property type="molecule type" value="Genomic_DNA"/>
</dbReference>
<keyword evidence="2" id="KW-0807">Transducer</keyword>
<dbReference type="InterPro" id="IPR004090">
    <property type="entry name" value="Chemotax_Me-accpt_rcpt"/>
</dbReference>
<dbReference type="PROSITE" id="PS50885">
    <property type="entry name" value="HAMP"/>
    <property type="match status" value="1"/>
</dbReference>
<reference evidence="4" key="1">
    <citation type="journal article" date="2019" name="J Environ">
        <title>Genetic characterization and potential molecular dissemination mechanism of tet (31) gene in Aeromonas caviae from an oxytetracycline wastewater treatment system.</title>
        <authorList>
            <person name="Shi Y."/>
            <person name="Tian Z."/>
            <person name="Leclercq S.O."/>
            <person name="Zhang H."/>
            <person name="Yang M."/>
            <person name="Zhang Y."/>
        </authorList>
    </citation>
    <scope>NUCLEOTIDE SEQUENCE</scope>
    <source>
        <strain evidence="4">T25-39</strain>
    </source>
</reference>
<evidence type="ECO:0000256" key="1">
    <source>
        <dbReference type="ARBA" id="ARBA00004370"/>
    </source>
</evidence>
<sequence length="543" mass="59240">MSIQGSLRAQLLALLGGSILLLVIISLFCFRLLEQGVEDYQSLVNSTLQESTLVDRANLEFKSQVQEWKNVLLRGKDPEALTKYWTQFEEQERAVNQTLAQLSQLAGQWQDQELVAQVRSLSDEHQKLGQAYRQGKEKFVAAQGDPTVGDQAVKGIDRATSEQMAALVKHLHEEGNRQAQAISEETHSQAILGVVFLIVASLLVGVLSLWLVNRQLLVPIKALTDFIIQLSHGKFDRPFALQRQDELGALAKAANTLRDFLGTTFSQLKLSGEQLDSASHELKEISGLMAKGTQDQFSRTDMVATAMHEMSATAQNVAENAASAAQATDQADHTAHEGEQVMQDTIGGIAQMGKEIDNTAGVIKQLDEDSRRISTVLEVIRSIAEQTNLLALNAAIEAARAGEQGRGFAVVADEVRTLAKRTADSTAEINQIIAKVQRGTQEAVQAIGSSQQLSKQSIEQVTVAGRKLQSITSSISQIHGMNQQIATAAEEQTLVVEDIARNLVDIKTIATENEENAHRTQGASDQLHQTAVDLNRAMQKLMA</sequence>
<dbReference type="FunFam" id="1.10.287.950:FF:000001">
    <property type="entry name" value="Methyl-accepting chemotaxis sensory transducer"/>
    <property type="match status" value="1"/>
</dbReference>
<dbReference type="PRINTS" id="PR00260">
    <property type="entry name" value="CHEMTRNSDUCR"/>
</dbReference>
<organism evidence="4 5">
    <name type="scientific">Aeromonas caviae</name>
    <name type="common">Aeromonas punctata</name>
    <dbReference type="NCBI Taxonomy" id="648"/>
    <lineage>
        <taxon>Bacteria</taxon>
        <taxon>Pseudomonadati</taxon>
        <taxon>Pseudomonadota</taxon>
        <taxon>Gammaproteobacteria</taxon>
        <taxon>Aeromonadales</taxon>
        <taxon>Aeromonadaceae</taxon>
        <taxon>Aeromonas</taxon>
    </lineage>
</organism>
<accession>A0A3S7P408</accession>
<comment type="subcellular location">
    <subcellularLocation>
        <location evidence="1">Membrane</location>
    </subcellularLocation>
</comment>
<dbReference type="CDD" id="cd11386">
    <property type="entry name" value="MCP_signal"/>
    <property type="match status" value="1"/>
</dbReference>